<keyword evidence="2" id="KW-1185">Reference proteome</keyword>
<reference evidence="1 2" key="1">
    <citation type="journal article" date="2023" name="Plants (Basel)">
        <title>Bridging the Gap: Combining Genomics and Transcriptomics Approaches to Understand Stylosanthes scabra, an Orphan Legume from the Brazilian Caatinga.</title>
        <authorList>
            <person name="Ferreira-Neto J.R.C."/>
            <person name="da Silva M.D."/>
            <person name="Binneck E."/>
            <person name="de Melo N.F."/>
            <person name="da Silva R.H."/>
            <person name="de Melo A.L.T.M."/>
            <person name="Pandolfi V."/>
            <person name="Bustamante F.O."/>
            <person name="Brasileiro-Vidal A.C."/>
            <person name="Benko-Iseppon A.M."/>
        </authorList>
    </citation>
    <scope>NUCLEOTIDE SEQUENCE [LARGE SCALE GENOMIC DNA]</scope>
    <source>
        <tissue evidence="1">Leaves</tissue>
    </source>
</reference>
<protein>
    <submittedName>
        <fullName evidence="1">Uncharacterized protein</fullName>
    </submittedName>
</protein>
<dbReference type="EMBL" id="JASCZI010034040">
    <property type="protein sequence ID" value="MED6129176.1"/>
    <property type="molecule type" value="Genomic_DNA"/>
</dbReference>
<name>A0ABU6RYF1_9FABA</name>
<comment type="caution">
    <text evidence="1">The sequence shown here is derived from an EMBL/GenBank/DDBJ whole genome shotgun (WGS) entry which is preliminary data.</text>
</comment>
<dbReference type="Proteomes" id="UP001341840">
    <property type="component" value="Unassembled WGS sequence"/>
</dbReference>
<evidence type="ECO:0000313" key="2">
    <source>
        <dbReference type="Proteomes" id="UP001341840"/>
    </source>
</evidence>
<gene>
    <name evidence="1" type="ORF">PIB30_105317</name>
</gene>
<organism evidence="1 2">
    <name type="scientific">Stylosanthes scabra</name>
    <dbReference type="NCBI Taxonomy" id="79078"/>
    <lineage>
        <taxon>Eukaryota</taxon>
        <taxon>Viridiplantae</taxon>
        <taxon>Streptophyta</taxon>
        <taxon>Embryophyta</taxon>
        <taxon>Tracheophyta</taxon>
        <taxon>Spermatophyta</taxon>
        <taxon>Magnoliopsida</taxon>
        <taxon>eudicotyledons</taxon>
        <taxon>Gunneridae</taxon>
        <taxon>Pentapetalae</taxon>
        <taxon>rosids</taxon>
        <taxon>fabids</taxon>
        <taxon>Fabales</taxon>
        <taxon>Fabaceae</taxon>
        <taxon>Papilionoideae</taxon>
        <taxon>50 kb inversion clade</taxon>
        <taxon>dalbergioids sensu lato</taxon>
        <taxon>Dalbergieae</taxon>
        <taxon>Pterocarpus clade</taxon>
        <taxon>Stylosanthes</taxon>
    </lineage>
</organism>
<accession>A0ABU6RYF1</accession>
<proteinExistence type="predicted"/>
<evidence type="ECO:0000313" key="1">
    <source>
        <dbReference type="EMBL" id="MED6129176.1"/>
    </source>
</evidence>
<sequence length="101" mass="11873">MKNLKQYTKIHISQTLYKHLSHTLSHHFEDQTPTFQRTTTRTRRATLPPTLADHQPRRRACLPFLFLCPNPSPFSSSLPPPLNLEGLVRKQSLKHHRLLHY</sequence>